<reference evidence="1" key="1">
    <citation type="submission" date="2018-05" db="EMBL/GenBank/DDBJ databases">
        <authorList>
            <person name="Lanie J.A."/>
            <person name="Ng W.-L."/>
            <person name="Kazmierczak K.M."/>
            <person name="Andrzejewski T.M."/>
            <person name="Davidsen T.M."/>
            <person name="Wayne K.J."/>
            <person name="Tettelin H."/>
            <person name="Glass J.I."/>
            <person name="Rusch D."/>
            <person name="Podicherti R."/>
            <person name="Tsui H.-C.T."/>
            <person name="Winkler M.E."/>
        </authorList>
    </citation>
    <scope>NUCLEOTIDE SEQUENCE</scope>
</reference>
<accession>A0A382QUW8</accession>
<dbReference type="EMBL" id="UINC01117103">
    <property type="protein sequence ID" value="SVC89294.1"/>
    <property type="molecule type" value="Genomic_DNA"/>
</dbReference>
<sequence length="34" mass="3895">MSTLLAEPKLIDGCFQEMKNRGWHDFSDRAPAET</sequence>
<name>A0A382QUW8_9ZZZZ</name>
<protein>
    <submittedName>
        <fullName evidence="1">Uncharacterized protein</fullName>
    </submittedName>
</protein>
<gene>
    <name evidence="1" type="ORF">METZ01_LOCUS342148</name>
</gene>
<evidence type="ECO:0000313" key="1">
    <source>
        <dbReference type="EMBL" id="SVC89294.1"/>
    </source>
</evidence>
<dbReference type="AlphaFoldDB" id="A0A382QUW8"/>
<organism evidence="1">
    <name type="scientific">marine metagenome</name>
    <dbReference type="NCBI Taxonomy" id="408172"/>
    <lineage>
        <taxon>unclassified sequences</taxon>
        <taxon>metagenomes</taxon>
        <taxon>ecological metagenomes</taxon>
    </lineage>
</organism>
<proteinExistence type="predicted"/>